<dbReference type="InterPro" id="IPR032689">
    <property type="entry name" value="TraG-D_C"/>
</dbReference>
<dbReference type="Proteomes" id="UP000306635">
    <property type="component" value="Unassembled WGS sequence"/>
</dbReference>
<evidence type="ECO:0000313" key="2">
    <source>
        <dbReference type="EMBL" id="TLX69801.1"/>
    </source>
</evidence>
<dbReference type="InterPro" id="IPR027417">
    <property type="entry name" value="P-loop_NTPase"/>
</dbReference>
<keyword evidence="3" id="KW-1185">Reference proteome</keyword>
<organism evidence="2 3">
    <name type="scientific">Pseudomonas nicosulfuronedens</name>
    <dbReference type="NCBI Taxonomy" id="2571105"/>
    <lineage>
        <taxon>Bacteria</taxon>
        <taxon>Pseudomonadati</taxon>
        <taxon>Pseudomonadota</taxon>
        <taxon>Gammaproteobacteria</taxon>
        <taxon>Pseudomonadales</taxon>
        <taxon>Pseudomonadaceae</taxon>
        <taxon>Pseudomonas</taxon>
    </lineage>
</organism>
<dbReference type="NCBIfam" id="TIGR03743">
    <property type="entry name" value="SXT_TraD"/>
    <property type="match status" value="1"/>
</dbReference>
<dbReference type="OrthoDB" id="7817736at2"/>
<dbReference type="RefSeq" id="WP_138526905.1">
    <property type="nucleotide sequence ID" value="NZ_SWDV01000075.1"/>
</dbReference>
<dbReference type="PANTHER" id="PTHR30121:SF6">
    <property type="entry name" value="SLR6007 PROTEIN"/>
    <property type="match status" value="1"/>
</dbReference>
<dbReference type="InterPro" id="IPR051162">
    <property type="entry name" value="T4SS_component"/>
</dbReference>
<sequence length="611" mass="66483">MSEWDYTSYWRKNFEAHEVAAWGTSIIGSTAVQLLTSMPITPYLITVGVQAGFALAALPKALRVHNAKACLYGAGVHTITLDQMIAMVRANKGDIYFGEAFAWRHMHGQYAFELLALDLEDILGKKGKRKATVKGTKWIHGLGMGEEEPCMRPADSRNIHFLVVGTTGAGKSRWFDMAITQCIARGEPVIVIDPKGDKGLARTCEMATARIGKSHRYKYFHPAFPERSVRLSLTKNFGRATEIASRVAVLMKSDAGDPFQAFSMMALNNVIQAMLICKIQPTLVGLRRTLEGDVPGLTIKVIMAYGAEVFGDAQFDAMASAALISAKVKPGDIEGKAKVLRRVYYQDIAPVRANGDIEGLLTMLEHERSHFSKMIAGLLPILVMLTAGAMGPLLSPVADPDDERPIVDLNSVINGDQVLYMGLDSLSDSMVGSTIGSLALADLASTAGEIYNHRIPKPVNIFVDEAAEVINDQLIQLLNKGRGAGINLYIATQTIADFKARLGDESKAMQVLGNCNHVVALRVLDTDTQAFIADKLTPTRFKYVMRTQGNSPDQSGIRVGGNVGERLMQEEGERFPTGLLGELPDLEFLAVFAGGDLRKGRIPIINFDKAA</sequence>
<proteinExistence type="predicted"/>
<dbReference type="AlphaFoldDB" id="A0A5R9R7X2"/>
<name>A0A5R9R7X2_9PSED</name>
<accession>A0A5R9R7X2</accession>
<gene>
    <name evidence="2" type="ORF">FAS41_29990</name>
</gene>
<evidence type="ECO:0000259" key="1">
    <source>
        <dbReference type="Pfam" id="PF12696"/>
    </source>
</evidence>
<dbReference type="SUPFAM" id="SSF52540">
    <property type="entry name" value="P-loop containing nucleoside triphosphate hydrolases"/>
    <property type="match status" value="1"/>
</dbReference>
<dbReference type="CDD" id="cd01127">
    <property type="entry name" value="TrwB_TraG_TraD_VirD4"/>
    <property type="match status" value="2"/>
</dbReference>
<dbReference type="GeneID" id="300409052"/>
<dbReference type="InterPro" id="IPR022458">
    <property type="entry name" value="Conjugative_coupling_TraG/TraD"/>
</dbReference>
<feature type="domain" description="TraD/TraG TraM recognition site" evidence="1">
    <location>
        <begin position="458"/>
        <end position="554"/>
    </location>
</feature>
<protein>
    <submittedName>
        <fullName evidence="2">Conjugal transfer protein</fullName>
    </submittedName>
</protein>
<reference evidence="2 3" key="1">
    <citation type="submission" date="2019-04" db="EMBL/GenBank/DDBJ databases">
        <authorList>
            <person name="Li M."/>
        </authorList>
    </citation>
    <scope>NUCLEOTIDE SEQUENCE [LARGE SCALE GENOMIC DNA]</scope>
    <source>
        <strain evidence="2 3">LAM1902</strain>
    </source>
</reference>
<comment type="caution">
    <text evidence="2">The sequence shown here is derived from an EMBL/GenBank/DDBJ whole genome shotgun (WGS) entry which is preliminary data.</text>
</comment>
<dbReference type="PANTHER" id="PTHR30121">
    <property type="entry name" value="UNCHARACTERIZED PROTEIN YJGR-RELATED"/>
    <property type="match status" value="1"/>
</dbReference>
<dbReference type="Gene3D" id="3.40.50.300">
    <property type="entry name" value="P-loop containing nucleotide triphosphate hydrolases"/>
    <property type="match status" value="2"/>
</dbReference>
<evidence type="ECO:0000313" key="3">
    <source>
        <dbReference type="Proteomes" id="UP000306635"/>
    </source>
</evidence>
<dbReference type="Pfam" id="PF12696">
    <property type="entry name" value="TraG-D_C"/>
    <property type="match status" value="1"/>
</dbReference>
<dbReference type="EMBL" id="SWDV01000075">
    <property type="protein sequence ID" value="TLX69801.1"/>
    <property type="molecule type" value="Genomic_DNA"/>
</dbReference>